<dbReference type="GO" id="GO:0005737">
    <property type="term" value="C:cytoplasm"/>
    <property type="evidence" value="ECO:0007669"/>
    <property type="project" value="TreeGrafter"/>
</dbReference>
<proteinExistence type="inferred from homology"/>
<dbReference type="STRING" id="1314782.A0A165P7A3"/>
<evidence type="ECO:0000256" key="1">
    <source>
        <dbReference type="ARBA" id="ARBA00009049"/>
    </source>
</evidence>
<dbReference type="PANTHER" id="PTHR12425">
    <property type="entry name" value="SYNEMBRYN"/>
    <property type="match status" value="1"/>
</dbReference>
<evidence type="ECO:0000256" key="2">
    <source>
        <dbReference type="ARBA" id="ARBA00022658"/>
    </source>
</evidence>
<accession>A0A165P7A3</accession>
<feature type="compositionally biased region" description="Basic and acidic residues" evidence="4">
    <location>
        <begin position="532"/>
        <end position="547"/>
    </location>
</feature>
<keyword evidence="3" id="KW-0143">Chaperone</keyword>
<feature type="compositionally biased region" description="Low complexity" evidence="4">
    <location>
        <begin position="510"/>
        <end position="520"/>
    </location>
</feature>
<dbReference type="OrthoDB" id="5585685at2759"/>
<feature type="region of interest" description="Disordered" evidence="4">
    <location>
        <begin position="343"/>
        <end position="362"/>
    </location>
</feature>
<evidence type="ECO:0000313" key="5">
    <source>
        <dbReference type="EMBL" id="KZT20624.1"/>
    </source>
</evidence>
<gene>
    <name evidence="5" type="ORF">NEOLEDRAFT_831982</name>
</gene>
<evidence type="ECO:0000256" key="4">
    <source>
        <dbReference type="SAM" id="MobiDB-lite"/>
    </source>
</evidence>
<name>A0A165P7A3_9AGAM</name>
<reference evidence="5 6" key="1">
    <citation type="journal article" date="2016" name="Mol. Biol. Evol.">
        <title>Comparative Genomics of Early-Diverging Mushroom-Forming Fungi Provides Insights into the Origins of Lignocellulose Decay Capabilities.</title>
        <authorList>
            <person name="Nagy L.G."/>
            <person name="Riley R."/>
            <person name="Tritt A."/>
            <person name="Adam C."/>
            <person name="Daum C."/>
            <person name="Floudas D."/>
            <person name="Sun H."/>
            <person name="Yadav J.S."/>
            <person name="Pangilinan J."/>
            <person name="Larsson K.H."/>
            <person name="Matsuura K."/>
            <person name="Barry K."/>
            <person name="Labutti K."/>
            <person name="Kuo R."/>
            <person name="Ohm R.A."/>
            <person name="Bhattacharya S.S."/>
            <person name="Shirouzu T."/>
            <person name="Yoshinaga Y."/>
            <person name="Martin F.M."/>
            <person name="Grigoriev I.V."/>
            <person name="Hibbett D.S."/>
        </authorList>
    </citation>
    <scope>NUCLEOTIDE SEQUENCE [LARGE SCALE GENOMIC DNA]</scope>
    <source>
        <strain evidence="5 6">HHB14362 ss-1</strain>
    </source>
</reference>
<dbReference type="GO" id="GO:0007186">
    <property type="term" value="P:G protein-coupled receptor signaling pathway"/>
    <property type="evidence" value="ECO:0007669"/>
    <property type="project" value="TreeGrafter"/>
</dbReference>
<sequence>MSGLLINYRFLSGCSPRADVYNVLKSIINALPTTIDDSTRKMLVQELLDDLNAVAAGEKNSRLSSKDVAEALIAIKTLGRHHASSEVISSERNAKILLSVFNVYKDDQDTSNDALRCVANALLLIEQGRFNWVEIGGGRTCVVMLEKSTNPDRIFLLSRILFLCTVSLSSASFIQSLVEDVPSGQTGNIVDIIGAKLDLLTSSILAGARMSREAMTDLLKLTFNLLAHYPKLAESASSNEAGSSKGNERIVIGDKWNDRLDGILPPLLRAFNTLPPTFPSPIAPPLSHVIHSLITIPVAPLRAQWLGTASPTSSKAPSLGRADSPVSKPPGAFDRAMSALSAGRRSLSSRPSSPRPSPPPVHDSLLRAYDLLEVSFGHYLPGDIDPDDASVRDRCMKEGDHSLDDILSPLVALVTRFCVDDEQSRVRMRDWVLPADLDRTSPLEQRVDMLGRCLRLLSCVYHPRLKDAVGEMLYAICDSDAGVLSSQVGYGNVAGFLYNKGIMSAPPRPASSTAPTTAPTGEPINPITGTVHIDRPEPDMTEEEKQQEMDKLMALFERLEKTGTVKIQKRDPSAPSGSS</sequence>
<keyword evidence="2" id="KW-0344">Guanine-nucleotide releasing factor</keyword>
<evidence type="ECO:0008006" key="7">
    <source>
        <dbReference type="Google" id="ProtNLM"/>
    </source>
</evidence>
<dbReference type="PANTHER" id="PTHR12425:SF5">
    <property type="entry name" value="SYNEMBRYN"/>
    <property type="match status" value="1"/>
</dbReference>
<evidence type="ECO:0000313" key="6">
    <source>
        <dbReference type="Proteomes" id="UP000076761"/>
    </source>
</evidence>
<feature type="region of interest" description="Disordered" evidence="4">
    <location>
        <begin position="507"/>
        <end position="547"/>
    </location>
</feature>
<dbReference type="InParanoid" id="A0A165P7A3"/>
<keyword evidence="6" id="KW-1185">Reference proteome</keyword>
<dbReference type="InterPro" id="IPR019318">
    <property type="entry name" value="Gua_nucleotide_exch_fac_Ric8"/>
</dbReference>
<protein>
    <recommendedName>
        <fullName evidence="7">Guanine nucleotide exchange factor</fullName>
    </recommendedName>
</protein>
<dbReference type="GO" id="GO:0001965">
    <property type="term" value="F:G-protein alpha-subunit binding"/>
    <property type="evidence" value="ECO:0007669"/>
    <property type="project" value="TreeGrafter"/>
</dbReference>
<dbReference type="AlphaFoldDB" id="A0A165P7A3"/>
<dbReference type="GO" id="GO:0005085">
    <property type="term" value="F:guanyl-nucleotide exchange factor activity"/>
    <property type="evidence" value="ECO:0007669"/>
    <property type="project" value="UniProtKB-KW"/>
</dbReference>
<evidence type="ECO:0000256" key="3">
    <source>
        <dbReference type="ARBA" id="ARBA00023186"/>
    </source>
</evidence>
<dbReference type="Pfam" id="PF10165">
    <property type="entry name" value="Ric8"/>
    <property type="match status" value="1"/>
</dbReference>
<dbReference type="EMBL" id="KV425617">
    <property type="protein sequence ID" value="KZT20624.1"/>
    <property type="molecule type" value="Genomic_DNA"/>
</dbReference>
<dbReference type="Proteomes" id="UP000076761">
    <property type="component" value="Unassembled WGS sequence"/>
</dbReference>
<organism evidence="5 6">
    <name type="scientific">Neolentinus lepideus HHB14362 ss-1</name>
    <dbReference type="NCBI Taxonomy" id="1314782"/>
    <lineage>
        <taxon>Eukaryota</taxon>
        <taxon>Fungi</taxon>
        <taxon>Dikarya</taxon>
        <taxon>Basidiomycota</taxon>
        <taxon>Agaricomycotina</taxon>
        <taxon>Agaricomycetes</taxon>
        <taxon>Gloeophyllales</taxon>
        <taxon>Gloeophyllaceae</taxon>
        <taxon>Neolentinus</taxon>
    </lineage>
</organism>
<feature type="region of interest" description="Disordered" evidence="4">
    <location>
        <begin position="309"/>
        <end position="334"/>
    </location>
</feature>
<comment type="similarity">
    <text evidence="1">Belongs to the synembryn family.</text>
</comment>